<proteinExistence type="predicted"/>
<sequence length="913" mass="102928">MDKLAKLYKNEVVRRHGVPLSIVSDRDSRFTSQFWHGLQEGLGTKLKLSTAYHPQTDGQSERTIQTLEDMLRSCVIDFGGNWDTHLPLVEFAYNNSFHSSIGMAPFEALYGRKCRTPTCWLEAGEKQFAGPEIIQETADKVKGIRERLKAAQDRQKSYADKKRRPIDFQVGERVMLKVSPWKGIIRFGKRGKLSPRFLGSFTILEKVGQQAYRLELPPEMDGIHPTFHVCYLRKCLAEEESVIPLSEIRVDIGNRCIEEPEAILESKTKKLCHKEVTMVKVQWKHHRGANVTWEAEEDMKRRYPQLFTVLHEENWIQEPEDSDDEGPPAVQGHCLMADFEEPSISGSSNHSTEEKLRALVARFRIESAVYKSSLEDHTLNYDRLELKYGIRESNLENKLISLQRSHDEIDSSHEELKLKFHILSEERTKLFIKINELKENNLKRGQSEHTLSLLTKQTTQHPFYQAKLGLGHIDNHVLNKAPAHLYNFDNMSASKLEPRSDKGNDNENYVMKTVTFTEIIDGKVVSFTTSPSTSSTNSPPSSPVATVPIFTPTNDPENTFSNWDGIKARTSKVAMPPINYVNLNSSYDTREIDTSVDADVIQPLDVSATQPPALVFLDADDPPSSYIPRKPVLPKAPAVKQISSTKPLALVSVINSEGESCDGTDKGKSVKPHTPTVTQTHHSKSKDVISSVKPIKGLDFHSSSFDVGENSKPKQPLNTSKPAFQTTRVKGGQSILVKLSPNSQLATHADGRAGDGAANVKPQKRRNRKKKNTFIAFPKRGGQDHSGLGYNPRRCNSNGGHMWYFDSGAFRHVTAQRNILFHYVVRAEGFVTLVNKRRLPILGYGRMTNVEHVIRNVRYVEGLPFDLFSSSQFCDNGYLVTQFVIGSTVKDEDGNVVLRAQRNGHLYMLSQKQ</sequence>
<dbReference type="InterPro" id="IPR036397">
    <property type="entry name" value="RNaseH_sf"/>
</dbReference>
<keyword evidence="5" id="KW-1185">Reference proteome</keyword>
<dbReference type="Pfam" id="PF22936">
    <property type="entry name" value="Pol_BBD"/>
    <property type="match status" value="1"/>
</dbReference>
<dbReference type="EMBL" id="JARYMX010000004">
    <property type="protein sequence ID" value="KAJ9553167.1"/>
    <property type="molecule type" value="Genomic_DNA"/>
</dbReference>
<evidence type="ECO:0000256" key="1">
    <source>
        <dbReference type="SAM" id="MobiDB-lite"/>
    </source>
</evidence>
<feature type="domain" description="Integrase catalytic" evidence="3">
    <location>
        <begin position="1"/>
        <end position="113"/>
    </location>
</feature>
<dbReference type="GO" id="GO:0015074">
    <property type="term" value="P:DNA integration"/>
    <property type="evidence" value="ECO:0007669"/>
    <property type="project" value="InterPro"/>
</dbReference>
<dbReference type="InterPro" id="IPR016197">
    <property type="entry name" value="Chromo-like_dom_sf"/>
</dbReference>
<name>A0AA38TKK7_9ASTR</name>
<dbReference type="InterPro" id="IPR001584">
    <property type="entry name" value="Integrase_cat-core"/>
</dbReference>
<evidence type="ECO:0000313" key="4">
    <source>
        <dbReference type="EMBL" id="KAJ9553167.1"/>
    </source>
</evidence>
<dbReference type="InterPro" id="IPR000953">
    <property type="entry name" value="Chromo/chromo_shadow_dom"/>
</dbReference>
<dbReference type="InterPro" id="IPR012337">
    <property type="entry name" value="RNaseH-like_sf"/>
</dbReference>
<dbReference type="InterPro" id="IPR054722">
    <property type="entry name" value="PolX-like_BBD"/>
</dbReference>
<dbReference type="Pfam" id="PF24626">
    <property type="entry name" value="SH3_Tf2-1"/>
    <property type="match status" value="1"/>
</dbReference>
<dbReference type="SUPFAM" id="SSF53098">
    <property type="entry name" value="Ribonuclease H-like"/>
    <property type="match status" value="1"/>
</dbReference>
<reference evidence="4" key="1">
    <citation type="submission" date="2023-03" db="EMBL/GenBank/DDBJ databases">
        <title>Chromosome-scale reference genome and RAD-based genetic map of yellow starthistle (Centaurea solstitialis) reveal putative structural variation and QTLs associated with invader traits.</title>
        <authorList>
            <person name="Reatini B."/>
            <person name="Cang F.A."/>
            <person name="Jiang Q."/>
            <person name="Mckibben M.T.W."/>
            <person name="Barker M.S."/>
            <person name="Rieseberg L.H."/>
            <person name="Dlugosch K.M."/>
        </authorList>
    </citation>
    <scope>NUCLEOTIDE SEQUENCE</scope>
    <source>
        <strain evidence="4">CAN-66</strain>
        <tissue evidence="4">Leaf</tissue>
    </source>
</reference>
<evidence type="ECO:0000259" key="2">
    <source>
        <dbReference type="PROSITE" id="PS50013"/>
    </source>
</evidence>
<dbReference type="SUPFAM" id="SSF54160">
    <property type="entry name" value="Chromo domain-like"/>
    <property type="match status" value="1"/>
</dbReference>
<dbReference type="Proteomes" id="UP001172457">
    <property type="component" value="Chromosome 4"/>
</dbReference>
<dbReference type="AlphaFoldDB" id="A0AA38TKK7"/>
<feature type="compositionally biased region" description="Basic residues" evidence="1">
    <location>
        <begin position="762"/>
        <end position="771"/>
    </location>
</feature>
<dbReference type="GO" id="GO:0003676">
    <property type="term" value="F:nucleic acid binding"/>
    <property type="evidence" value="ECO:0007669"/>
    <property type="project" value="InterPro"/>
</dbReference>
<dbReference type="InterPro" id="IPR056924">
    <property type="entry name" value="SH3_Tf2-1"/>
</dbReference>
<comment type="caution">
    <text evidence="4">The sequence shown here is derived from an EMBL/GenBank/DDBJ whole genome shotgun (WGS) entry which is preliminary data.</text>
</comment>
<dbReference type="Gene3D" id="3.30.420.10">
    <property type="entry name" value="Ribonuclease H-like superfamily/Ribonuclease H"/>
    <property type="match status" value="1"/>
</dbReference>
<feature type="region of interest" description="Disordered" evidence="1">
    <location>
        <begin position="657"/>
        <end position="689"/>
    </location>
</feature>
<evidence type="ECO:0000313" key="5">
    <source>
        <dbReference type="Proteomes" id="UP001172457"/>
    </source>
</evidence>
<gene>
    <name evidence="4" type="ORF">OSB04_017212</name>
</gene>
<feature type="region of interest" description="Disordered" evidence="1">
    <location>
        <begin position="703"/>
        <end position="722"/>
    </location>
</feature>
<dbReference type="PANTHER" id="PTHR45835:SF99">
    <property type="entry name" value="CHROMO DOMAIN-CONTAINING PROTEIN-RELATED"/>
    <property type="match status" value="1"/>
</dbReference>
<protein>
    <recommendedName>
        <fullName evidence="6">Integrase catalytic domain-containing protein</fullName>
    </recommendedName>
</protein>
<feature type="region of interest" description="Disordered" evidence="1">
    <location>
        <begin position="746"/>
        <end position="771"/>
    </location>
</feature>
<feature type="domain" description="Chromo" evidence="2">
    <location>
        <begin position="258"/>
        <end position="322"/>
    </location>
</feature>
<dbReference type="PROSITE" id="PS50013">
    <property type="entry name" value="CHROMO_2"/>
    <property type="match status" value="1"/>
</dbReference>
<dbReference type="PANTHER" id="PTHR45835">
    <property type="entry name" value="YALI0A06105P"/>
    <property type="match status" value="1"/>
</dbReference>
<organism evidence="4 5">
    <name type="scientific">Centaurea solstitialis</name>
    <name type="common">yellow star-thistle</name>
    <dbReference type="NCBI Taxonomy" id="347529"/>
    <lineage>
        <taxon>Eukaryota</taxon>
        <taxon>Viridiplantae</taxon>
        <taxon>Streptophyta</taxon>
        <taxon>Embryophyta</taxon>
        <taxon>Tracheophyta</taxon>
        <taxon>Spermatophyta</taxon>
        <taxon>Magnoliopsida</taxon>
        <taxon>eudicotyledons</taxon>
        <taxon>Gunneridae</taxon>
        <taxon>Pentapetalae</taxon>
        <taxon>asterids</taxon>
        <taxon>campanulids</taxon>
        <taxon>Asterales</taxon>
        <taxon>Asteraceae</taxon>
        <taxon>Carduoideae</taxon>
        <taxon>Cardueae</taxon>
        <taxon>Centaureinae</taxon>
        <taxon>Centaurea</taxon>
    </lineage>
</organism>
<accession>A0AA38TKK7</accession>
<dbReference type="PROSITE" id="PS50994">
    <property type="entry name" value="INTEGRASE"/>
    <property type="match status" value="1"/>
</dbReference>
<evidence type="ECO:0008006" key="6">
    <source>
        <dbReference type="Google" id="ProtNLM"/>
    </source>
</evidence>
<evidence type="ECO:0000259" key="3">
    <source>
        <dbReference type="PROSITE" id="PS50994"/>
    </source>
</evidence>